<gene>
    <name evidence="2" type="ORF">NDOAJMFA_00027</name>
</gene>
<name>A0A7G9YYU3_9EURY</name>
<evidence type="ECO:0000313" key="2">
    <source>
        <dbReference type="EMBL" id="QNO53177.1"/>
    </source>
</evidence>
<protein>
    <submittedName>
        <fullName evidence="2">Uncharacterized protein</fullName>
    </submittedName>
</protein>
<evidence type="ECO:0000256" key="1">
    <source>
        <dbReference type="SAM" id="MobiDB-lite"/>
    </source>
</evidence>
<sequence length="144" mass="16195">MCNGINMSQSRSRNGSGSGVTHRGVIPIHDSMEIREGDSLPEINKRIEMLGEKIDILGSQISELKVAFEEVARIKEFLPLNIRVVEVRETTVEKAKEEILGYYEKHKDEEIYPDDVADELGLDLKITVKAVEELTEEGKLEGVK</sequence>
<accession>A0A7G9YYU3</accession>
<feature type="region of interest" description="Disordered" evidence="1">
    <location>
        <begin position="1"/>
        <end position="22"/>
    </location>
</feature>
<organism evidence="2">
    <name type="scientific">Candidatus Methanophagaceae archaeon ANME-1 ERB6</name>
    <dbReference type="NCBI Taxonomy" id="2759912"/>
    <lineage>
        <taxon>Archaea</taxon>
        <taxon>Methanobacteriati</taxon>
        <taxon>Methanobacteriota</taxon>
        <taxon>Stenosarchaea group</taxon>
        <taxon>Methanomicrobia</taxon>
        <taxon>Candidatus Methanophagales</taxon>
        <taxon>Candidatus Methanophagaceae</taxon>
    </lineage>
</organism>
<dbReference type="AlphaFoldDB" id="A0A7G9YYU3"/>
<reference evidence="2" key="1">
    <citation type="submission" date="2020-06" db="EMBL/GenBank/DDBJ databases">
        <title>Unique genomic features of the anaerobic methanotrophic archaea.</title>
        <authorList>
            <person name="Chadwick G.L."/>
            <person name="Skennerton C.T."/>
            <person name="Laso-Perez R."/>
            <person name="Leu A.O."/>
            <person name="Speth D.R."/>
            <person name="Yu H."/>
            <person name="Morgan-Lang C."/>
            <person name="Hatzenpichler R."/>
            <person name="Goudeau D."/>
            <person name="Malmstrom R."/>
            <person name="Brazelton W.J."/>
            <person name="Woyke T."/>
            <person name="Hallam S.J."/>
            <person name="Tyson G.W."/>
            <person name="Wegener G."/>
            <person name="Boetius A."/>
            <person name="Orphan V."/>
        </authorList>
    </citation>
    <scope>NUCLEOTIDE SEQUENCE</scope>
</reference>
<dbReference type="EMBL" id="MT631533">
    <property type="protein sequence ID" value="QNO53177.1"/>
    <property type="molecule type" value="Genomic_DNA"/>
</dbReference>
<proteinExistence type="predicted"/>